<gene>
    <name evidence="1" type="ORF">EZS27_004746</name>
</gene>
<evidence type="ECO:0008006" key="2">
    <source>
        <dbReference type="Google" id="ProtNLM"/>
    </source>
</evidence>
<dbReference type="AlphaFoldDB" id="A0A5J4SQZ9"/>
<evidence type="ECO:0000313" key="1">
    <source>
        <dbReference type="EMBL" id="KAA6347793.1"/>
    </source>
</evidence>
<comment type="caution">
    <text evidence="1">The sequence shown here is derived from an EMBL/GenBank/DDBJ whole genome shotgun (WGS) entry which is preliminary data.</text>
</comment>
<reference evidence="1" key="1">
    <citation type="submission" date="2019-03" db="EMBL/GenBank/DDBJ databases">
        <title>Single cell metagenomics reveals metabolic interactions within the superorganism composed of flagellate Streblomastix strix and complex community of Bacteroidetes bacteria on its surface.</title>
        <authorList>
            <person name="Treitli S.C."/>
            <person name="Kolisko M."/>
            <person name="Husnik F."/>
            <person name="Keeling P."/>
            <person name="Hampl V."/>
        </authorList>
    </citation>
    <scope>NUCLEOTIDE SEQUENCE</scope>
    <source>
        <strain evidence="1">STM</strain>
    </source>
</reference>
<proteinExistence type="predicted"/>
<dbReference type="EMBL" id="SNRY01000084">
    <property type="protein sequence ID" value="KAA6347793.1"/>
    <property type="molecule type" value="Genomic_DNA"/>
</dbReference>
<sequence>MKNHIFCSILLIFLAACANQETILKKEFEELKNRIQKQYVPDKRVGIWDVDCYFIKKERVLKGTTTSIKAKKALIDGLEERDCQVTDSLQLLTRQSSIGRKNLWYRQPIGMQYTL</sequence>
<protein>
    <recommendedName>
        <fullName evidence="2">Lipoprotein</fullName>
    </recommendedName>
</protein>
<dbReference type="PROSITE" id="PS51257">
    <property type="entry name" value="PROKAR_LIPOPROTEIN"/>
    <property type="match status" value="1"/>
</dbReference>
<name>A0A5J4SQZ9_9ZZZZ</name>
<accession>A0A5J4SQZ9</accession>
<organism evidence="1">
    <name type="scientific">termite gut metagenome</name>
    <dbReference type="NCBI Taxonomy" id="433724"/>
    <lineage>
        <taxon>unclassified sequences</taxon>
        <taxon>metagenomes</taxon>
        <taxon>organismal metagenomes</taxon>
    </lineage>
</organism>